<gene>
    <name evidence="1" type="ORF">IAB08_02000</name>
</gene>
<proteinExistence type="predicted"/>
<reference evidence="1" key="2">
    <citation type="journal article" date="2021" name="PeerJ">
        <title>Extensive microbial diversity within the chicken gut microbiome revealed by metagenomics and culture.</title>
        <authorList>
            <person name="Gilroy R."/>
            <person name="Ravi A."/>
            <person name="Getino M."/>
            <person name="Pursley I."/>
            <person name="Horton D.L."/>
            <person name="Alikhan N.F."/>
            <person name="Baker D."/>
            <person name="Gharbi K."/>
            <person name="Hall N."/>
            <person name="Watson M."/>
            <person name="Adriaenssens E.M."/>
            <person name="Foster-Nyarko E."/>
            <person name="Jarju S."/>
            <person name="Secka A."/>
            <person name="Antonio M."/>
            <person name="Oren A."/>
            <person name="Chaudhuri R.R."/>
            <person name="La Ragione R."/>
            <person name="Hildebrand F."/>
            <person name="Pallen M.J."/>
        </authorList>
    </citation>
    <scope>NUCLEOTIDE SEQUENCE</scope>
    <source>
        <strain evidence="1">2889</strain>
    </source>
</reference>
<dbReference type="AlphaFoldDB" id="A0A9D9H1L9"/>
<evidence type="ECO:0000313" key="2">
    <source>
        <dbReference type="Proteomes" id="UP000823612"/>
    </source>
</evidence>
<comment type="caution">
    <text evidence="1">The sequence shown here is derived from an EMBL/GenBank/DDBJ whole genome shotgun (WGS) entry which is preliminary data.</text>
</comment>
<dbReference type="EMBL" id="JADIMZ010000028">
    <property type="protein sequence ID" value="MBO8432052.1"/>
    <property type="molecule type" value="Genomic_DNA"/>
</dbReference>
<accession>A0A9D9H1L9</accession>
<organism evidence="1 2">
    <name type="scientific">Candidatus Pullibacteroides excrementavium</name>
    <dbReference type="NCBI Taxonomy" id="2840905"/>
    <lineage>
        <taxon>Bacteria</taxon>
        <taxon>Pseudomonadati</taxon>
        <taxon>Bacteroidota</taxon>
        <taxon>Bacteroidia</taxon>
        <taxon>Bacteroidales</taxon>
        <taxon>Candidatus Pullibacteroides</taxon>
    </lineage>
</organism>
<dbReference type="Pfam" id="PF16119">
    <property type="entry name" value="DUF4835"/>
    <property type="match status" value="1"/>
</dbReference>
<dbReference type="Proteomes" id="UP000823612">
    <property type="component" value="Unassembled WGS sequence"/>
</dbReference>
<evidence type="ECO:0000313" key="1">
    <source>
        <dbReference type="EMBL" id="MBO8432052.1"/>
    </source>
</evidence>
<dbReference type="InterPro" id="IPR032274">
    <property type="entry name" value="DUF4835"/>
</dbReference>
<name>A0A9D9H1L9_9BACT</name>
<sequence length="314" mass="35802">MRRLRTWIGALAFGFFAGVGISRGEAQELNCTLNVVSTKITSGDKTVFEDLSKAMNQFVNNRRWTKMRFQSQERIPCSMTVDIQEYNSSTGQIKAYLSIQLRRPCFKSTYSSTVFNLIDRDFSFRYMKNDPLNYTDNSIGTNLTATLAFYVYIILGNYFDSFAPQGGTVFYTQAQNIVMQAQSFAEEGWRSSERNDNNRYWIAESYTNGNYAGIHEVLYRYYRLGMDMMFDDPATARTNILDAMTLLDEVNSRKTGGLACVTLFMESRADELVNIYQPAAQDEKQKATDLFINLDPAHIDTYRKIMSGAGTAAR</sequence>
<protein>
    <submittedName>
        <fullName evidence="1">DUF4835 family protein</fullName>
    </submittedName>
</protein>
<reference evidence="1" key="1">
    <citation type="submission" date="2020-10" db="EMBL/GenBank/DDBJ databases">
        <authorList>
            <person name="Gilroy R."/>
        </authorList>
    </citation>
    <scope>NUCLEOTIDE SEQUENCE</scope>
    <source>
        <strain evidence="1">2889</strain>
    </source>
</reference>